<evidence type="ECO:0000313" key="1">
    <source>
        <dbReference type="EMBL" id="NEZ47334.1"/>
    </source>
</evidence>
<accession>A0A6M0RAP5</accession>
<protein>
    <submittedName>
        <fullName evidence="1">Uncharacterized protein</fullName>
    </submittedName>
</protein>
<proteinExistence type="predicted"/>
<dbReference type="EMBL" id="SXDP01000006">
    <property type="protein sequence ID" value="NEZ47334.1"/>
    <property type="molecule type" value="Genomic_DNA"/>
</dbReference>
<dbReference type="AlphaFoldDB" id="A0A6M0RAP5"/>
<name>A0A6M0RAP5_9CLOT</name>
<organism evidence="1 2">
    <name type="scientific">Clostridium niameyense</name>
    <dbReference type="NCBI Taxonomy" id="1622073"/>
    <lineage>
        <taxon>Bacteria</taxon>
        <taxon>Bacillati</taxon>
        <taxon>Bacillota</taxon>
        <taxon>Clostridia</taxon>
        <taxon>Eubacteriales</taxon>
        <taxon>Clostridiaceae</taxon>
        <taxon>Clostridium</taxon>
    </lineage>
</organism>
<evidence type="ECO:0000313" key="2">
    <source>
        <dbReference type="Proteomes" id="UP000473885"/>
    </source>
</evidence>
<sequence length="67" mass="8168">MGNYRLFKITRIKDINILDKIFSRELSKKLYNEENIKMITLELEMLKEMAYRVYDEFTKESVTIIEN</sequence>
<reference evidence="1 2" key="1">
    <citation type="submission" date="2019-04" db="EMBL/GenBank/DDBJ databases">
        <title>Genome sequencing of Clostridium botulinum Groups I-IV and Clostridium butyricum.</title>
        <authorList>
            <person name="Brunt J."/>
            <person name="Van Vliet A.H.M."/>
            <person name="Stringer S.C."/>
            <person name="Carter A.T."/>
            <person name="Peck M.W."/>
        </authorList>
    </citation>
    <scope>NUCLEOTIDE SEQUENCE [LARGE SCALE GENOMIC DNA]</scope>
    <source>
        <strain evidence="1 2">IFR 18/094</strain>
    </source>
</reference>
<comment type="caution">
    <text evidence="1">The sequence shown here is derived from an EMBL/GenBank/DDBJ whole genome shotgun (WGS) entry which is preliminary data.</text>
</comment>
<keyword evidence="2" id="KW-1185">Reference proteome</keyword>
<gene>
    <name evidence="1" type="ORF">FDF74_09005</name>
</gene>
<dbReference type="Proteomes" id="UP000473885">
    <property type="component" value="Unassembled WGS sequence"/>
</dbReference>
<dbReference type="RefSeq" id="WP_163249403.1">
    <property type="nucleotide sequence ID" value="NZ_SXDP01000006.1"/>
</dbReference>